<sequence>MQIAESVSQLPIALVPLVGLAWRVVETQGTAATRAITRNADEQLRLEQLLEGCKPPVPDACEKLSYLLATPFRYPPLRHGSRYGTRWERGIFYAAQEQETALAETAVYLWLFQQGAVEMGPLAEITDARTVFSVRLRTGRGCDLAANHFQHIQAKLTEPGNWGYTQALGTRLREMGADFFWFPSARLAGGTNVAVVNPESFASPTPDTQQLWNLRLTPELCWFGRADAGRDTSGYFEFSREVFAEAGALAHPCL</sequence>
<dbReference type="AlphaFoldDB" id="C5BMV7"/>
<dbReference type="OrthoDB" id="9799238at2"/>
<keyword evidence="3" id="KW-1185">Reference proteome</keyword>
<evidence type="ECO:0000313" key="2">
    <source>
        <dbReference type="EMBL" id="ACR13259.1"/>
    </source>
</evidence>
<dbReference type="KEGG" id="ttu:TERTU_0443"/>
<dbReference type="HOGENOM" id="CLU_097447_0_0_6"/>
<evidence type="ECO:0000313" key="3">
    <source>
        <dbReference type="Proteomes" id="UP000009080"/>
    </source>
</evidence>
<dbReference type="RefSeq" id="WP_015819372.1">
    <property type="nucleotide sequence ID" value="NC_012997.1"/>
</dbReference>
<dbReference type="Proteomes" id="UP000009080">
    <property type="component" value="Chromosome"/>
</dbReference>
<protein>
    <submittedName>
        <fullName evidence="2">RES</fullName>
    </submittedName>
</protein>
<gene>
    <name evidence="2" type="ordered locus">TERTU_0443</name>
</gene>
<organism evidence="2 3">
    <name type="scientific">Teredinibacter turnerae (strain ATCC 39867 / T7901)</name>
    <dbReference type="NCBI Taxonomy" id="377629"/>
    <lineage>
        <taxon>Bacteria</taxon>
        <taxon>Pseudomonadati</taxon>
        <taxon>Pseudomonadota</taxon>
        <taxon>Gammaproteobacteria</taxon>
        <taxon>Cellvibrionales</taxon>
        <taxon>Cellvibrionaceae</taxon>
        <taxon>Teredinibacter</taxon>
    </lineage>
</organism>
<dbReference type="SMART" id="SM00953">
    <property type="entry name" value="RES"/>
    <property type="match status" value="1"/>
</dbReference>
<evidence type="ECO:0000259" key="1">
    <source>
        <dbReference type="SMART" id="SM00953"/>
    </source>
</evidence>
<reference evidence="2 3" key="1">
    <citation type="journal article" date="2009" name="PLoS ONE">
        <title>The complete genome of Teredinibacter turnerae T7901: an intracellular endosymbiont of marine wood-boring bivalves (shipworms).</title>
        <authorList>
            <person name="Yang J.C."/>
            <person name="Madupu R."/>
            <person name="Durkin A.S."/>
            <person name="Ekborg N.A."/>
            <person name="Pedamallu C.S."/>
            <person name="Hostetler J.B."/>
            <person name="Radune D."/>
            <person name="Toms B.S."/>
            <person name="Henrissat B."/>
            <person name="Coutinho P.M."/>
            <person name="Schwarz S."/>
            <person name="Field L."/>
            <person name="Trindade-Silva A.E."/>
            <person name="Soares C.A.G."/>
            <person name="Elshahawi S."/>
            <person name="Hanora A."/>
            <person name="Schmidt E.W."/>
            <person name="Haygood M.G."/>
            <person name="Posfai J."/>
            <person name="Benner J."/>
            <person name="Madinger C."/>
            <person name="Nove J."/>
            <person name="Anton B."/>
            <person name="Chaudhary K."/>
            <person name="Foster J."/>
            <person name="Holman A."/>
            <person name="Kumar S."/>
            <person name="Lessard P.A."/>
            <person name="Luyten Y.A."/>
            <person name="Slatko B."/>
            <person name="Wood N."/>
            <person name="Wu B."/>
            <person name="Teplitski M."/>
            <person name="Mougous J.D."/>
            <person name="Ward N."/>
            <person name="Eisen J.A."/>
            <person name="Badger J.H."/>
            <person name="Distel D.L."/>
        </authorList>
    </citation>
    <scope>NUCLEOTIDE SEQUENCE [LARGE SCALE GENOMIC DNA]</scope>
    <source>
        <strain evidence="3">ATCC 39867 / T7901</strain>
    </source>
</reference>
<proteinExistence type="predicted"/>
<dbReference type="InterPro" id="IPR014914">
    <property type="entry name" value="RES_dom"/>
</dbReference>
<feature type="domain" description="RES" evidence="1">
    <location>
        <begin position="71"/>
        <end position="207"/>
    </location>
</feature>
<dbReference type="EMBL" id="CP001614">
    <property type="protein sequence ID" value="ACR13259.1"/>
    <property type="molecule type" value="Genomic_DNA"/>
</dbReference>
<accession>C5BMV7</accession>
<dbReference type="Pfam" id="PF08808">
    <property type="entry name" value="RES"/>
    <property type="match status" value="1"/>
</dbReference>
<dbReference type="eggNOG" id="ENOG502ZAMM">
    <property type="taxonomic scope" value="Bacteria"/>
</dbReference>
<dbReference type="STRING" id="377629.TERTU_0443"/>
<name>C5BMV7_TERTT</name>